<sequence length="1889" mass="211056">MKMISAEWLSAYTARTAPSFPCHPDDEDKSDHQRKNAYKWFREDFAVLMRAVKHALDASRSSESSIPLSGATTRTSLSEGQSRDDTSKLFATSTRMFDNDSPTCVVHSHPCLHHGHHVPSLSSSGFVAEVGKILRKPLPDLLPVIRAASCKVTRSNIGIGVFACAGGFRQLLLLAMVEKDPVILDAVFVALRQNLIRFACKLWDIPLFAAILRSKMAAYHSDDLLKSWKHLEVIMNRSAKYSVRNCDAYSTLHSALHSPRFLCEKDFAVSVLSSIRIFLKGALSSSEAQKLMMDPRIAYLLSNEQSMAVLMEVLQLVKMIVQTNEQIPVFQEKCKSPEFRGLIQSVTSLCLHADHRIWKAAYSIVSVLLSRVYFDLGVVDRDTIQVLVENIEGKKVTDEDFQFLVFPFVKLLEANVNGALFDQTAVCDALFGALTEAVLMPKFDAVSFINLNLILQCLILNKQYVATRNEVPLFLSRLSERWLFDCVEQFLTMRKATKVASEERRAAHSFNASSKIVRALEILRLYVGAPGVNFALPNVQRSLMFIAMVDKDQIGQPQVVIHNNAISLLKNSFEDHAGYRAVVENCLPSEYDLLLMDDAGSVITSFYKATSRFGSAELWKAVCGGSTQDLSRTSAVLKLSCDFRRLMFERGGLEVLLDLVFRGKKGSLKRTMRWIYGVHALHLFASRTCVIEFPHELPSSFPTLVKNQNAIDLWGILKKNPDVLRYFRTSVRKEIYPGFPVGESVPILSPPGEETELNTHIGYRSNAFYDLTAEALARKRLETVETPELFESFESSGDHQVDDEAQVAEKCNLEERSEVSSSSISEKPIQVQRPEVVHWLKPIQDILPGLKSEDISVKRESQTVLCEEDLQKQETRPHTEIEHHLIQNPGKRCWKSKDSREACAKQFKSANTSVICIPAKDEVASTNSSSPDISLQFPSGTMSVPRKRLCKVSEFFSAMFSHNFAEQTSSELDLSQACDLKDFLAFLEIAEHDDTPVLNSLDVEGLCGVRLCCDFFLRNDLVPKILERVWSTVLDNPKDYIKLLKLARSGNAWLGGAEMVNLGEMDVVKLLLSGEFRLVQRALIVAEVALDTELKDWFEETVKEMLVGEHLTDFAGDFEGCFLAEVGCGFVGRHLVAHLVEELGLEKVVVVDKVPPALAWFDDHHSRVFSSPQVEFRSANLMNPVSCEKAFGAESYDFVINLAGETRLGLAGQIYEDGIYKLSLNCAEAAAKASAKKYIELSSGMMFSSGDKPKKESESPSPWTLSAKMKAKVESALKDVQGLNYCVLRPGIIYGLSDYKSLTPRVVIGGLYKYLDEGMKVLYAAELPVNTVHVDDVCRAICHLCAAGISGEVYHLVDDNCSNQESINQVIHQLFGIKYEYLGAALSTFAKLDLDGVVEEVNEKHMIPWAEMCQKSGVENTPISPYVTSETLLNKPLSLDATKLKESGFELAHPKFLTEEIAKELLKKVRMATAMVLSSGGGLIANEAKEEVELLISKLHDDVKTEEEIRTKEQIILELGQQLKHMGKATELGELIKTTRPFLNLISKAKAAKLVRALVEMFLDMDAGTGFEVELCQECFEWAKEENRTFLRQSLAVRLMQLYEQNGMYSDALELGTPLLKELKKLDDKHLVVDVLLCESKIYHSLGNLPKARAALTSARTTANGIYTPPKVQAALDLQSGVLHAADERDFKTAYSYFYEAFEGYDSADERRRALTALKYMLLAKIMLKAHDDVPSIVSGKLALRYAGKEIEAMKRVAKAAHDRSLADFRVAVTENSDELEKDPVIHAHLDSLYDQMLEQNLLRIVEPYSRVEISYTASIIKLPIPTVEKKLSQMILDETFCGVLDQGAGVLMVFPETVKDKTYEAALETIESMGKVVDSLYHKAKKLS</sequence>
<gene>
    <name evidence="6" type="ORF">NMOB1V02_LOCUS2679</name>
</gene>
<dbReference type="Gene3D" id="1.25.40.570">
    <property type="match status" value="1"/>
</dbReference>
<dbReference type="EMBL" id="CAJPEX010000311">
    <property type="protein sequence ID" value="CAG0915011.1"/>
    <property type="molecule type" value="Genomic_DNA"/>
</dbReference>
<dbReference type="EMBL" id="OA882348">
    <property type="protein sequence ID" value="CAD7274859.1"/>
    <property type="molecule type" value="Genomic_DNA"/>
</dbReference>
<feature type="domain" description="PCI" evidence="5">
    <location>
        <begin position="1690"/>
        <end position="1859"/>
    </location>
</feature>
<evidence type="ECO:0000256" key="3">
    <source>
        <dbReference type="SAM" id="MobiDB-lite"/>
    </source>
</evidence>
<evidence type="ECO:0000259" key="5">
    <source>
        <dbReference type="PROSITE" id="PS50250"/>
    </source>
</evidence>
<evidence type="ECO:0008006" key="8">
    <source>
        <dbReference type="Google" id="ProtNLM"/>
    </source>
</evidence>
<dbReference type="SUPFAM" id="SSF54695">
    <property type="entry name" value="POZ domain"/>
    <property type="match status" value="1"/>
</dbReference>
<evidence type="ECO:0000313" key="7">
    <source>
        <dbReference type="Proteomes" id="UP000678499"/>
    </source>
</evidence>
<dbReference type="InterPro" id="IPR011333">
    <property type="entry name" value="SKP1/BTB/POZ_sf"/>
</dbReference>
<keyword evidence="7" id="KW-1185">Reference proteome</keyword>
<proteinExistence type="inferred from homology"/>
<keyword evidence="2" id="KW-0647">Proteasome</keyword>
<dbReference type="SUPFAM" id="SSF51735">
    <property type="entry name" value="NAD(P)-binding Rossmann-fold domains"/>
    <property type="match status" value="1"/>
</dbReference>
<name>A0A7R9GBP0_9CRUS</name>
<dbReference type="GO" id="GO:0000502">
    <property type="term" value="C:proteasome complex"/>
    <property type="evidence" value="ECO:0007669"/>
    <property type="project" value="UniProtKB-KW"/>
</dbReference>
<evidence type="ECO:0000256" key="2">
    <source>
        <dbReference type="ARBA" id="ARBA00022942"/>
    </source>
</evidence>
<dbReference type="SUPFAM" id="SSF46785">
    <property type="entry name" value="Winged helix' DNA-binding domain"/>
    <property type="match status" value="1"/>
</dbReference>
<dbReference type="Pfam" id="PF01399">
    <property type="entry name" value="PCI"/>
    <property type="match status" value="1"/>
</dbReference>
<dbReference type="PROSITE" id="PS50250">
    <property type="entry name" value="PCI"/>
    <property type="match status" value="1"/>
</dbReference>
<dbReference type="InterPro" id="IPR000210">
    <property type="entry name" value="BTB/POZ_dom"/>
</dbReference>
<feature type="compositionally biased region" description="Polar residues" evidence="3">
    <location>
        <begin position="63"/>
        <end position="80"/>
    </location>
</feature>
<dbReference type="Pfam" id="PF18055">
    <property type="entry name" value="RPN6_N"/>
    <property type="match status" value="1"/>
</dbReference>
<dbReference type="SMART" id="SM00088">
    <property type="entry name" value="PINT"/>
    <property type="match status" value="1"/>
</dbReference>
<dbReference type="SMART" id="SM00753">
    <property type="entry name" value="PAM"/>
    <property type="match status" value="1"/>
</dbReference>
<feature type="domain" description="BTB" evidence="4">
    <location>
        <begin position="931"/>
        <end position="999"/>
    </location>
</feature>
<protein>
    <recommendedName>
        <fullName evidence="8">BTB domain-containing protein</fullName>
    </recommendedName>
</protein>
<dbReference type="Pfam" id="PF01370">
    <property type="entry name" value="Epimerase"/>
    <property type="match status" value="1"/>
</dbReference>
<evidence type="ECO:0000256" key="1">
    <source>
        <dbReference type="ARBA" id="ARBA00007454"/>
    </source>
</evidence>
<dbReference type="PROSITE" id="PS50097">
    <property type="entry name" value="BTB"/>
    <property type="match status" value="1"/>
</dbReference>
<dbReference type="InterPro" id="IPR036291">
    <property type="entry name" value="NAD(P)-bd_dom_sf"/>
</dbReference>
<dbReference type="Gene3D" id="3.40.50.720">
    <property type="entry name" value="NAD(P)-binding Rossmann-like Domain"/>
    <property type="match status" value="1"/>
</dbReference>
<reference evidence="6" key="1">
    <citation type="submission" date="2020-11" db="EMBL/GenBank/DDBJ databases">
        <authorList>
            <person name="Tran Van P."/>
        </authorList>
    </citation>
    <scope>NUCLEOTIDE SEQUENCE</scope>
</reference>
<organism evidence="6">
    <name type="scientific">Notodromas monacha</name>
    <dbReference type="NCBI Taxonomy" id="399045"/>
    <lineage>
        <taxon>Eukaryota</taxon>
        <taxon>Metazoa</taxon>
        <taxon>Ecdysozoa</taxon>
        <taxon>Arthropoda</taxon>
        <taxon>Crustacea</taxon>
        <taxon>Oligostraca</taxon>
        <taxon>Ostracoda</taxon>
        <taxon>Podocopa</taxon>
        <taxon>Podocopida</taxon>
        <taxon>Cypridocopina</taxon>
        <taxon>Cypridoidea</taxon>
        <taxon>Cyprididae</taxon>
        <taxon>Notodromas</taxon>
    </lineage>
</organism>
<dbReference type="InterPro" id="IPR001509">
    <property type="entry name" value="Epimerase_deHydtase"/>
</dbReference>
<dbReference type="InterPro" id="IPR000717">
    <property type="entry name" value="PCI_dom"/>
</dbReference>
<dbReference type="FunFam" id="1.25.40.570:FF:000003">
    <property type="entry name" value="26S proteasome non-ATPase regulatory subunit 11"/>
    <property type="match status" value="1"/>
</dbReference>
<dbReference type="Gene3D" id="3.30.710.10">
    <property type="entry name" value="Potassium Channel Kv1.1, Chain A"/>
    <property type="match status" value="1"/>
</dbReference>
<dbReference type="Proteomes" id="UP000678499">
    <property type="component" value="Unassembled WGS sequence"/>
</dbReference>
<dbReference type="InterPro" id="IPR040773">
    <property type="entry name" value="Rpn6_N"/>
</dbReference>
<accession>A0A7R9GBP0</accession>
<dbReference type="Pfam" id="PF18503">
    <property type="entry name" value="RPN6_C_helix"/>
    <property type="match status" value="1"/>
</dbReference>
<feature type="region of interest" description="Disordered" evidence="3">
    <location>
        <begin position="63"/>
        <end position="85"/>
    </location>
</feature>
<dbReference type="InterPro" id="IPR050871">
    <property type="entry name" value="26S_Proteasome/COP9_Components"/>
</dbReference>
<evidence type="ECO:0000313" key="6">
    <source>
        <dbReference type="EMBL" id="CAD7274859.1"/>
    </source>
</evidence>
<dbReference type="OrthoDB" id="16464at2759"/>
<comment type="similarity">
    <text evidence="1">Belongs to the proteasome subunit S9 family.</text>
</comment>
<dbReference type="PANTHER" id="PTHR10678">
    <property type="entry name" value="26S PROTEASOME NON-ATPASE REGULATORY SUBUNIT 11/COP9 SIGNALOSOME COMPLEX SUBUNIT 2"/>
    <property type="match status" value="1"/>
</dbReference>
<evidence type="ECO:0000259" key="4">
    <source>
        <dbReference type="PROSITE" id="PS50097"/>
    </source>
</evidence>
<dbReference type="InterPro" id="IPR040780">
    <property type="entry name" value="Rpn6_C_helix"/>
</dbReference>
<dbReference type="InterPro" id="IPR036390">
    <property type="entry name" value="WH_DNA-bd_sf"/>
</dbReference>